<evidence type="ECO:0000313" key="5">
    <source>
        <dbReference type="EMBL" id="CAL1379758.1"/>
    </source>
</evidence>
<dbReference type="AlphaFoldDB" id="A0AAV2E1F4"/>
<dbReference type="Gene3D" id="3.30.430.20">
    <property type="entry name" value="Gnk2 domain, C-X8-C-X2-C motif"/>
    <property type="match status" value="1"/>
</dbReference>
<evidence type="ECO:0000256" key="1">
    <source>
        <dbReference type="ARBA" id="ARBA00022729"/>
    </source>
</evidence>
<feature type="domain" description="Gnk2-homologous" evidence="4">
    <location>
        <begin position="26"/>
        <end position="135"/>
    </location>
</feature>
<dbReference type="InterPro" id="IPR038408">
    <property type="entry name" value="GNK2_sf"/>
</dbReference>
<accession>A0AAV2E1F4</accession>
<dbReference type="Proteomes" id="UP001497516">
    <property type="component" value="Chromosome 4"/>
</dbReference>
<dbReference type="InterPro" id="IPR002902">
    <property type="entry name" value="GNK2"/>
</dbReference>
<evidence type="ECO:0000259" key="4">
    <source>
        <dbReference type="PROSITE" id="PS51473"/>
    </source>
</evidence>
<evidence type="ECO:0000313" key="6">
    <source>
        <dbReference type="Proteomes" id="UP001497516"/>
    </source>
</evidence>
<dbReference type="PROSITE" id="PS51473">
    <property type="entry name" value="GNK2"/>
    <property type="match status" value="1"/>
</dbReference>
<organism evidence="5 6">
    <name type="scientific">Linum trigynum</name>
    <dbReference type="NCBI Taxonomy" id="586398"/>
    <lineage>
        <taxon>Eukaryota</taxon>
        <taxon>Viridiplantae</taxon>
        <taxon>Streptophyta</taxon>
        <taxon>Embryophyta</taxon>
        <taxon>Tracheophyta</taxon>
        <taxon>Spermatophyta</taxon>
        <taxon>Magnoliopsida</taxon>
        <taxon>eudicotyledons</taxon>
        <taxon>Gunneridae</taxon>
        <taxon>Pentapetalae</taxon>
        <taxon>rosids</taxon>
        <taxon>fabids</taxon>
        <taxon>Malpighiales</taxon>
        <taxon>Linaceae</taxon>
        <taxon>Linum</taxon>
    </lineage>
</organism>
<sequence>MAGNGRLGFFLHLILISTIGGGCFSSSSSQICSSSQGSCNPDAFDSGLMDAQLKILQNLQLHEGCRHFDYYGGSPDHQVHVSSDIYSYCAMDFGTTECLNCLGEAVRAVLDGCSNKIGAQYALEGCCIRYETSYTFC</sequence>
<protein>
    <recommendedName>
        <fullName evidence="4">Gnk2-homologous domain-containing protein</fullName>
    </recommendedName>
</protein>
<evidence type="ECO:0000256" key="2">
    <source>
        <dbReference type="ARBA" id="ARBA00022737"/>
    </source>
</evidence>
<name>A0AAV2E1F4_9ROSI</name>
<keyword evidence="1 3" id="KW-0732">Signal</keyword>
<proteinExistence type="predicted"/>
<feature type="chain" id="PRO_5043898169" description="Gnk2-homologous domain-containing protein" evidence="3">
    <location>
        <begin position="26"/>
        <end position="137"/>
    </location>
</feature>
<keyword evidence="6" id="KW-1185">Reference proteome</keyword>
<dbReference type="PROSITE" id="PS51257">
    <property type="entry name" value="PROKAR_LIPOPROTEIN"/>
    <property type="match status" value="1"/>
</dbReference>
<dbReference type="EMBL" id="OZ034817">
    <property type="protein sequence ID" value="CAL1379758.1"/>
    <property type="molecule type" value="Genomic_DNA"/>
</dbReference>
<evidence type="ECO:0000256" key="3">
    <source>
        <dbReference type="SAM" id="SignalP"/>
    </source>
</evidence>
<reference evidence="5 6" key="1">
    <citation type="submission" date="2024-04" db="EMBL/GenBank/DDBJ databases">
        <authorList>
            <person name="Fracassetti M."/>
        </authorList>
    </citation>
    <scope>NUCLEOTIDE SEQUENCE [LARGE SCALE GENOMIC DNA]</scope>
</reference>
<feature type="signal peptide" evidence="3">
    <location>
        <begin position="1"/>
        <end position="25"/>
    </location>
</feature>
<keyword evidence="2" id="KW-0677">Repeat</keyword>
<gene>
    <name evidence="5" type="ORF">LTRI10_LOCUS21257</name>
</gene>